<accession>A0A823EAN6</accession>
<dbReference type="Pfam" id="PF01613">
    <property type="entry name" value="Flavin_Reduct"/>
    <property type="match status" value="1"/>
</dbReference>
<gene>
    <name evidence="5" type="ORF">EX365_02455</name>
</gene>
<reference evidence="5 6" key="1">
    <citation type="submission" date="2019-02" db="EMBL/GenBank/DDBJ databases">
        <authorList>
            <consortium name="GenomeTrakr: Next Generation Sequencing Network for Food Pathogen Tracability"/>
        </authorList>
    </citation>
    <scope>NUCLEOTIDE SEQUENCE [LARGE SCALE GENOMIC DNA]</scope>
    <source>
        <strain evidence="5 6">FDA00013853</strain>
    </source>
</reference>
<dbReference type="EMBL" id="AAANYR010000001">
    <property type="protein sequence ID" value="EAD5785420.1"/>
    <property type="molecule type" value="Genomic_DNA"/>
</dbReference>
<dbReference type="PANTHER" id="PTHR33798">
    <property type="entry name" value="FLAVOPROTEIN OXYGENASE"/>
    <property type="match status" value="1"/>
</dbReference>
<comment type="caution">
    <text evidence="5">The sequence shown here is derived from an EMBL/GenBank/DDBJ whole genome shotgun (WGS) entry which is preliminary data.</text>
</comment>
<sequence length="206" mass="22826">MTIFKSADLSQKENYKFLTGSIIPRPIAFVTTLAEYGETVNAAPFSFFNVVSSDPAIVSIAVQRANGEQKDTARNAAFTKELNIHIVSESFVEEMNKTAARLAPDVSEIDTTSLHLEKVPGMKTPKISEANIVLTAKLEQIIPIKNDAGEVVSDLILARILTYDFADEVFDSEHHYILPEKLEPVARLAGNDYTKLGDIFRIERPN</sequence>
<comment type="similarity">
    <text evidence="4">Belongs to the flavoredoxin family.</text>
</comment>
<dbReference type="GO" id="GO:0016646">
    <property type="term" value="F:oxidoreductase activity, acting on the CH-NH group of donors, NAD or NADP as acceptor"/>
    <property type="evidence" value="ECO:0007669"/>
    <property type="project" value="UniProtKB-ARBA"/>
</dbReference>
<dbReference type="AlphaFoldDB" id="A0A823EAN6"/>
<dbReference type="PANTHER" id="PTHR33798:SF5">
    <property type="entry name" value="FLAVIN REDUCTASE LIKE DOMAIN-CONTAINING PROTEIN"/>
    <property type="match status" value="1"/>
</dbReference>
<dbReference type="InterPro" id="IPR012349">
    <property type="entry name" value="Split_barrel_FMN-bd"/>
</dbReference>
<dbReference type="RefSeq" id="WP_070755963.1">
    <property type="nucleotide sequence ID" value="NZ_CP019622.1"/>
</dbReference>
<dbReference type="SMART" id="SM00903">
    <property type="entry name" value="Flavin_Reduct"/>
    <property type="match status" value="1"/>
</dbReference>
<evidence type="ECO:0000256" key="4">
    <source>
        <dbReference type="ARBA" id="ARBA00038054"/>
    </source>
</evidence>
<dbReference type="Gene3D" id="2.30.110.10">
    <property type="entry name" value="Electron Transport, Fmn-binding Protein, Chain A"/>
    <property type="match status" value="1"/>
</dbReference>
<evidence type="ECO:0000313" key="6">
    <source>
        <dbReference type="Proteomes" id="UP000344343"/>
    </source>
</evidence>
<dbReference type="SUPFAM" id="SSF50475">
    <property type="entry name" value="FMN-binding split barrel"/>
    <property type="match status" value="1"/>
</dbReference>
<organism evidence="5 6">
    <name type="scientific">Listeria monocytogenes</name>
    <dbReference type="NCBI Taxonomy" id="1639"/>
    <lineage>
        <taxon>Bacteria</taxon>
        <taxon>Bacillati</taxon>
        <taxon>Bacillota</taxon>
        <taxon>Bacilli</taxon>
        <taxon>Bacillales</taxon>
        <taxon>Listeriaceae</taxon>
        <taxon>Listeria</taxon>
    </lineage>
</organism>
<dbReference type="Proteomes" id="UP000344343">
    <property type="component" value="Unassembled WGS sequence"/>
</dbReference>
<protein>
    <submittedName>
        <fullName evidence="5">Flavin reductase family protein</fullName>
    </submittedName>
</protein>
<dbReference type="GO" id="GO:0010181">
    <property type="term" value="F:FMN binding"/>
    <property type="evidence" value="ECO:0007669"/>
    <property type="project" value="InterPro"/>
</dbReference>
<keyword evidence="2" id="KW-0285">Flavoprotein</keyword>
<proteinExistence type="inferred from homology"/>
<evidence type="ECO:0000313" key="5">
    <source>
        <dbReference type="EMBL" id="EAD5785420.1"/>
    </source>
</evidence>
<dbReference type="InterPro" id="IPR002563">
    <property type="entry name" value="Flavin_Rdtase-like_dom"/>
</dbReference>
<evidence type="ECO:0000256" key="2">
    <source>
        <dbReference type="ARBA" id="ARBA00022630"/>
    </source>
</evidence>
<evidence type="ECO:0000256" key="3">
    <source>
        <dbReference type="ARBA" id="ARBA00022643"/>
    </source>
</evidence>
<name>A0A823EAN6_LISMN</name>
<comment type="cofactor">
    <cofactor evidence="1">
        <name>FMN</name>
        <dbReference type="ChEBI" id="CHEBI:58210"/>
    </cofactor>
</comment>
<keyword evidence="3" id="KW-0288">FMN</keyword>
<evidence type="ECO:0000256" key="1">
    <source>
        <dbReference type="ARBA" id="ARBA00001917"/>
    </source>
</evidence>